<dbReference type="Gene3D" id="3.40.50.300">
    <property type="entry name" value="P-loop containing nucleotide triphosphate hydrolases"/>
    <property type="match status" value="1"/>
</dbReference>
<evidence type="ECO:0000256" key="7">
    <source>
        <dbReference type="SAM" id="Phobius"/>
    </source>
</evidence>
<evidence type="ECO:0000313" key="10">
    <source>
        <dbReference type="EMBL" id="UYO62512.1"/>
    </source>
</evidence>
<gene>
    <name evidence="10" type="ORF">LNN31_17275</name>
</gene>
<evidence type="ECO:0000256" key="2">
    <source>
        <dbReference type="ARBA" id="ARBA00022692"/>
    </source>
</evidence>
<dbReference type="InterPro" id="IPR003593">
    <property type="entry name" value="AAA+_ATPase"/>
</dbReference>
<feature type="transmembrane region" description="Helical" evidence="7">
    <location>
        <begin position="240"/>
        <end position="263"/>
    </location>
</feature>
<dbReference type="SUPFAM" id="SSF52540">
    <property type="entry name" value="P-loop containing nucleoside triphosphate hydrolases"/>
    <property type="match status" value="1"/>
</dbReference>
<dbReference type="GO" id="GO:0005524">
    <property type="term" value="F:ATP binding"/>
    <property type="evidence" value="ECO:0007669"/>
    <property type="project" value="UniProtKB-KW"/>
</dbReference>
<keyword evidence="11" id="KW-1185">Reference proteome</keyword>
<dbReference type="InterPro" id="IPR027417">
    <property type="entry name" value="P-loop_NTPase"/>
</dbReference>
<accession>A0ABY6HDA8</accession>
<protein>
    <submittedName>
        <fullName evidence="10">ATP-binding cassette domain-containing protein</fullName>
    </submittedName>
</protein>
<sequence>MLLINRKLIELAKPSAKWIFAMVFVKLALLFTVMYIFGITGKVQGLLYTQELTPQLLFNAIIVMSLIALVRFIGNLIDGELAYKCSADLRIDLRHKIYKKMLELGIGYSESMGTTNAVTASVDGIEALETYFSKYLPALIYCFIAPFVLFFRMTGSAPEAAWVLLVASLIVLPINQLFRKVVRLLKGEYWSKFNNLNTYYYDSLEGLNTFVLYDSDEKRREDLSKKCWDFRNVTMRVLRLNFNSVIISEMIIYISSAIAIVFISQNFVAGGFGFGRAIFLLLLADTFFAPVRDLMSTGHSAMNGVAAAENVFGLLKLKSDRENLAQVDVDGTSQKSGFVLNQVGFQYGQDRQILKNISMKVERGKVTAIVGQSGCGKSTIANLLMRFYDANSGTVYLDGQDIKTQDPQQIHKKVCIVPQNTYIFTGTILDNLKMAKTDATVEEMMKALDMVNLSSFVKQQPEGLDTNIGERGGKLSGGQKQKLGIARAILMDADIYIFDEATSNVDVESEDDIWECIGKLARNNTLVVISHRLSTIRKADCIYVMDKGEIKESGSHNSLMKKRGLYSYMVTEQESLEGLFEGGELCVS</sequence>
<evidence type="ECO:0000256" key="1">
    <source>
        <dbReference type="ARBA" id="ARBA00004651"/>
    </source>
</evidence>
<evidence type="ECO:0000256" key="3">
    <source>
        <dbReference type="ARBA" id="ARBA00022741"/>
    </source>
</evidence>
<evidence type="ECO:0000259" key="8">
    <source>
        <dbReference type="PROSITE" id="PS50893"/>
    </source>
</evidence>
<dbReference type="Gene3D" id="1.20.1560.10">
    <property type="entry name" value="ABC transporter type 1, transmembrane domain"/>
    <property type="match status" value="1"/>
</dbReference>
<name>A0ABY6HDA8_9FIRM</name>
<dbReference type="InterPro" id="IPR039421">
    <property type="entry name" value="Type_1_exporter"/>
</dbReference>
<reference evidence="10" key="1">
    <citation type="submission" date="2021-11" db="EMBL/GenBank/DDBJ databases">
        <title>Isoprene-degrading acetogen.</title>
        <authorList>
            <person name="Yang Y."/>
            <person name="Jin H."/>
            <person name="Yan J."/>
        </authorList>
    </citation>
    <scope>NUCLEOTIDE SEQUENCE</scope>
    <source>
        <strain evidence="10">Berkeley</strain>
    </source>
</reference>
<evidence type="ECO:0000256" key="4">
    <source>
        <dbReference type="ARBA" id="ARBA00022840"/>
    </source>
</evidence>
<dbReference type="RefSeq" id="WP_228878405.1">
    <property type="nucleotide sequence ID" value="NZ_CABIIK010000005.1"/>
</dbReference>
<dbReference type="PANTHER" id="PTHR24221">
    <property type="entry name" value="ATP-BINDING CASSETTE SUB-FAMILY B"/>
    <property type="match status" value="1"/>
</dbReference>
<dbReference type="InterPro" id="IPR036640">
    <property type="entry name" value="ABC1_TM_sf"/>
</dbReference>
<proteinExistence type="predicted"/>
<dbReference type="SMART" id="SM00382">
    <property type="entry name" value="AAA"/>
    <property type="match status" value="1"/>
</dbReference>
<keyword evidence="4 10" id="KW-0067">ATP-binding</keyword>
<feature type="transmembrane region" description="Helical" evidence="7">
    <location>
        <begin position="135"/>
        <end position="154"/>
    </location>
</feature>
<dbReference type="InterPro" id="IPR003439">
    <property type="entry name" value="ABC_transporter-like_ATP-bd"/>
</dbReference>
<dbReference type="InterPro" id="IPR017871">
    <property type="entry name" value="ABC_transporter-like_CS"/>
</dbReference>
<dbReference type="PROSITE" id="PS50893">
    <property type="entry name" value="ABC_TRANSPORTER_2"/>
    <property type="match status" value="1"/>
</dbReference>
<evidence type="ECO:0000313" key="11">
    <source>
        <dbReference type="Proteomes" id="UP001163550"/>
    </source>
</evidence>
<dbReference type="EMBL" id="CP087994">
    <property type="protein sequence ID" value="UYO62512.1"/>
    <property type="molecule type" value="Genomic_DNA"/>
</dbReference>
<dbReference type="PROSITE" id="PS00211">
    <property type="entry name" value="ABC_TRANSPORTER_1"/>
    <property type="match status" value="1"/>
</dbReference>
<feature type="transmembrane region" description="Helical" evidence="7">
    <location>
        <begin position="16"/>
        <end position="36"/>
    </location>
</feature>
<feature type="domain" description="ABC transmembrane type-1" evidence="9">
    <location>
        <begin position="19"/>
        <end position="303"/>
    </location>
</feature>
<evidence type="ECO:0000259" key="9">
    <source>
        <dbReference type="PROSITE" id="PS50929"/>
    </source>
</evidence>
<evidence type="ECO:0000256" key="6">
    <source>
        <dbReference type="ARBA" id="ARBA00023136"/>
    </source>
</evidence>
<dbReference type="Pfam" id="PF00005">
    <property type="entry name" value="ABC_tran"/>
    <property type="match status" value="1"/>
</dbReference>
<keyword evidence="3" id="KW-0547">Nucleotide-binding</keyword>
<evidence type="ECO:0000256" key="5">
    <source>
        <dbReference type="ARBA" id="ARBA00022989"/>
    </source>
</evidence>
<keyword evidence="2 7" id="KW-0812">Transmembrane</keyword>
<dbReference type="PROSITE" id="PS50929">
    <property type="entry name" value="ABC_TM1F"/>
    <property type="match status" value="1"/>
</dbReference>
<comment type="subcellular location">
    <subcellularLocation>
        <location evidence="1">Cell membrane</location>
        <topology evidence="1">Multi-pass membrane protein</topology>
    </subcellularLocation>
</comment>
<feature type="domain" description="ABC transporter" evidence="8">
    <location>
        <begin position="338"/>
        <end position="572"/>
    </location>
</feature>
<keyword evidence="6 7" id="KW-0472">Membrane</keyword>
<dbReference type="Pfam" id="PF00664">
    <property type="entry name" value="ABC_membrane"/>
    <property type="match status" value="1"/>
</dbReference>
<organism evidence="10 11">
    <name type="scientific">Acetobacterium wieringae</name>
    <dbReference type="NCBI Taxonomy" id="52694"/>
    <lineage>
        <taxon>Bacteria</taxon>
        <taxon>Bacillati</taxon>
        <taxon>Bacillota</taxon>
        <taxon>Clostridia</taxon>
        <taxon>Eubacteriales</taxon>
        <taxon>Eubacteriaceae</taxon>
        <taxon>Acetobacterium</taxon>
    </lineage>
</organism>
<feature type="transmembrane region" description="Helical" evidence="7">
    <location>
        <begin position="160"/>
        <end position="178"/>
    </location>
</feature>
<dbReference type="Proteomes" id="UP001163550">
    <property type="component" value="Chromosome"/>
</dbReference>
<dbReference type="InterPro" id="IPR011527">
    <property type="entry name" value="ABC1_TM_dom"/>
</dbReference>
<keyword evidence="5 7" id="KW-1133">Transmembrane helix</keyword>
<feature type="transmembrane region" description="Helical" evidence="7">
    <location>
        <begin position="56"/>
        <end position="74"/>
    </location>
</feature>
<dbReference type="SUPFAM" id="SSF90123">
    <property type="entry name" value="ABC transporter transmembrane region"/>
    <property type="match status" value="1"/>
</dbReference>
<dbReference type="PANTHER" id="PTHR24221:SF654">
    <property type="entry name" value="ATP-BINDING CASSETTE SUB-FAMILY B MEMBER 6"/>
    <property type="match status" value="1"/>
</dbReference>